<organism evidence="1 2">
    <name type="scientific">Caligus rogercresseyi</name>
    <name type="common">Sea louse</name>
    <dbReference type="NCBI Taxonomy" id="217165"/>
    <lineage>
        <taxon>Eukaryota</taxon>
        <taxon>Metazoa</taxon>
        <taxon>Ecdysozoa</taxon>
        <taxon>Arthropoda</taxon>
        <taxon>Crustacea</taxon>
        <taxon>Multicrustacea</taxon>
        <taxon>Hexanauplia</taxon>
        <taxon>Copepoda</taxon>
        <taxon>Siphonostomatoida</taxon>
        <taxon>Caligidae</taxon>
        <taxon>Caligus</taxon>
    </lineage>
</organism>
<sequence>YNSRNSNNMYHSHNAPRSWNGIGSTAPPIVNNYVDSHGLNAGLGTSGSTNFPSIYDSKPTTASIFFYSIIFIDCF</sequence>
<dbReference type="Proteomes" id="UP000595437">
    <property type="component" value="Chromosome 2"/>
</dbReference>
<evidence type="ECO:0000313" key="2">
    <source>
        <dbReference type="Proteomes" id="UP000595437"/>
    </source>
</evidence>
<feature type="non-terminal residue" evidence="1">
    <location>
        <position position="1"/>
    </location>
</feature>
<proteinExistence type="predicted"/>
<feature type="non-terminal residue" evidence="1">
    <location>
        <position position="75"/>
    </location>
</feature>
<keyword evidence="2" id="KW-1185">Reference proteome</keyword>
<name>A0A7T8QWN4_CALRO</name>
<protein>
    <submittedName>
        <fullName evidence="1">Uncharacterized protein</fullName>
    </submittedName>
</protein>
<gene>
    <name evidence="1" type="ORF">FKW44_002914</name>
</gene>
<dbReference type="AlphaFoldDB" id="A0A7T8QWN4"/>
<evidence type="ECO:0000313" key="1">
    <source>
        <dbReference type="EMBL" id="QQP57802.1"/>
    </source>
</evidence>
<accession>A0A7T8QWN4</accession>
<dbReference type="EMBL" id="CP045891">
    <property type="protein sequence ID" value="QQP57802.1"/>
    <property type="molecule type" value="Genomic_DNA"/>
</dbReference>
<reference evidence="2" key="1">
    <citation type="submission" date="2021-01" db="EMBL/GenBank/DDBJ databases">
        <title>Caligus Genome Assembly.</title>
        <authorList>
            <person name="Gallardo-Escarate C."/>
        </authorList>
    </citation>
    <scope>NUCLEOTIDE SEQUENCE [LARGE SCALE GENOMIC DNA]</scope>
</reference>